<name>A0A5S3WQF2_9GAMM</name>
<reference evidence="3" key="2">
    <citation type="submission" date="2019-06" db="EMBL/GenBank/DDBJ databases">
        <title>Co-occurence of chitin degradation, pigmentation and bioactivity in marine Pseudoalteromonas.</title>
        <authorList>
            <person name="Sonnenschein E.C."/>
            <person name="Bech P.K."/>
        </authorList>
    </citation>
    <scope>NUCLEOTIDE SEQUENCE [LARGE SCALE GENOMIC DNA]</scope>
    <source>
        <strain evidence="3">S2599</strain>
    </source>
</reference>
<dbReference type="Proteomes" id="UP000306719">
    <property type="component" value="Unassembled WGS sequence"/>
</dbReference>
<dbReference type="PROSITE" id="PS51708">
    <property type="entry name" value="CHAD"/>
    <property type="match status" value="1"/>
</dbReference>
<dbReference type="SMART" id="SM00880">
    <property type="entry name" value="CHAD"/>
    <property type="match status" value="1"/>
</dbReference>
<proteinExistence type="predicted"/>
<organism evidence="2 3">
    <name type="scientific">Pseudoalteromonas rubra</name>
    <dbReference type="NCBI Taxonomy" id="43658"/>
    <lineage>
        <taxon>Bacteria</taxon>
        <taxon>Pseudomonadati</taxon>
        <taxon>Pseudomonadota</taxon>
        <taxon>Gammaproteobacteria</taxon>
        <taxon>Alteromonadales</taxon>
        <taxon>Pseudoalteromonadaceae</taxon>
        <taxon>Pseudoalteromonas</taxon>
    </lineage>
</organism>
<dbReference type="Pfam" id="PF05235">
    <property type="entry name" value="CHAD"/>
    <property type="match status" value="1"/>
</dbReference>
<accession>A0A5S3WQF2</accession>
<dbReference type="PANTHER" id="PTHR39339:SF1">
    <property type="entry name" value="CHAD DOMAIN-CONTAINING PROTEIN"/>
    <property type="match status" value="1"/>
</dbReference>
<dbReference type="OrthoDB" id="9810154at2"/>
<dbReference type="PANTHER" id="PTHR39339">
    <property type="entry name" value="SLR1444 PROTEIN"/>
    <property type="match status" value="1"/>
</dbReference>
<comment type="caution">
    <text evidence="2">The sequence shown here is derived from an EMBL/GenBank/DDBJ whole genome shotgun (WGS) entry which is preliminary data.</text>
</comment>
<evidence type="ECO:0000259" key="1">
    <source>
        <dbReference type="PROSITE" id="PS51708"/>
    </source>
</evidence>
<evidence type="ECO:0000313" key="3">
    <source>
        <dbReference type="Proteomes" id="UP000306719"/>
    </source>
</evidence>
<gene>
    <name evidence="2" type="ORF">CWB98_22860</name>
</gene>
<dbReference type="Gene3D" id="1.40.20.10">
    <property type="entry name" value="CHAD domain"/>
    <property type="match status" value="1"/>
</dbReference>
<feature type="domain" description="CHAD" evidence="1">
    <location>
        <begin position="35"/>
        <end position="315"/>
    </location>
</feature>
<protein>
    <recommendedName>
        <fullName evidence="1">CHAD domain-containing protein</fullName>
    </recommendedName>
</protein>
<sequence length="315" mass="36984">MSWLPEYCKPASVIWISDMNLSPVPASSLRFNPDKGKPLHVFTDALLGCLAIAEQNRRVFLCSHDPEAVHQYRIALRQARSLIKVHSDWLTKPVRHQLTLCIKQLARPTDNPRDFQVLGEQIARMPVTERFCPTLASALNEVSREVNRLRYSQCVRLRRYWHSRDYQHQFAAAQTQIKEVHFSIKRKTYRSTLHQIAVRQLNKLKKRIKHLPELDLIHQHRVRIRVKVLRYVVSLYRPWLRRIKLKPLRKSQKSLGKLHDLETHSQLLQSYLTRKHKTTANYSLCALGVGALIQQWAGHYERTLTSLSAQKLTYR</sequence>
<dbReference type="InterPro" id="IPR038186">
    <property type="entry name" value="CHAD_dom_sf"/>
</dbReference>
<dbReference type="InterPro" id="IPR007899">
    <property type="entry name" value="CHAD_dom"/>
</dbReference>
<dbReference type="EMBL" id="PNCJ01000056">
    <property type="protein sequence ID" value="TMP31050.1"/>
    <property type="molecule type" value="Genomic_DNA"/>
</dbReference>
<dbReference type="AlphaFoldDB" id="A0A5S3WQF2"/>
<evidence type="ECO:0000313" key="2">
    <source>
        <dbReference type="EMBL" id="TMP31050.1"/>
    </source>
</evidence>
<reference evidence="2 3" key="1">
    <citation type="submission" date="2018-01" db="EMBL/GenBank/DDBJ databases">
        <authorList>
            <person name="Paulsen S."/>
            <person name="Gram L.K."/>
        </authorList>
    </citation>
    <scope>NUCLEOTIDE SEQUENCE [LARGE SCALE GENOMIC DNA]</scope>
    <source>
        <strain evidence="2 3">S2599</strain>
    </source>
</reference>